<protein>
    <submittedName>
        <fullName evidence="4">Sporulation protein</fullName>
    </submittedName>
</protein>
<organism evidence="4 5">
    <name type="scientific">Stenotrophomonas humi</name>
    <dbReference type="NCBI Taxonomy" id="405444"/>
    <lineage>
        <taxon>Bacteria</taxon>
        <taxon>Pseudomonadati</taxon>
        <taxon>Pseudomonadota</taxon>
        <taxon>Gammaproteobacteria</taxon>
        <taxon>Lysobacterales</taxon>
        <taxon>Lysobacteraceae</taxon>
        <taxon>Stenotrophomonas</taxon>
    </lineage>
</organism>
<keyword evidence="2" id="KW-1133">Transmembrane helix</keyword>
<keyword evidence="5" id="KW-1185">Reference proteome</keyword>
<dbReference type="GO" id="GO:0032506">
    <property type="term" value="P:cytokinetic process"/>
    <property type="evidence" value="ECO:0007669"/>
    <property type="project" value="TreeGrafter"/>
</dbReference>
<dbReference type="Pfam" id="PF05036">
    <property type="entry name" value="SPOR"/>
    <property type="match status" value="1"/>
</dbReference>
<reference evidence="4 5" key="1">
    <citation type="submission" date="2015-05" db="EMBL/GenBank/DDBJ databases">
        <title>Genome sequencing and analysis of members of genus Stenotrophomonas.</title>
        <authorList>
            <person name="Patil P.P."/>
            <person name="Midha S."/>
            <person name="Patil P.B."/>
        </authorList>
    </citation>
    <scope>NUCLEOTIDE SEQUENCE [LARGE SCALE GENOMIC DNA]</scope>
    <source>
        <strain evidence="4 5">DSM 18929</strain>
    </source>
</reference>
<evidence type="ECO:0000313" key="5">
    <source>
        <dbReference type="Proteomes" id="UP000050864"/>
    </source>
</evidence>
<name>A0A0R0C899_9GAMM</name>
<evidence type="ECO:0000256" key="2">
    <source>
        <dbReference type="SAM" id="Phobius"/>
    </source>
</evidence>
<sequence length="288" mass="29193">MAARRGKSQARRNSGNGTPAWVWLVAGAAIAAVVFLAAPNLFKKDGDGFLRVGPQPNPDAQPAPVADADIDAGVEAPRPAAPASAKPEDKPATQYDFYTLLPGTEVQMSDAELAASARAEEQRRAAAARATAAATPPTDAQRAQAALEGRPLPAAVATLPAPVSETTRQPSPVSEAAPSRPAAATPAPAQVASAQPTSRPAATTPAAAPAENVRYILQAGAFGASGDAEATKAKLAMMGLAARVESAQISGNTVYRVRMGPYGTASELAEAKSKLDGSGLQAMAIKAQ</sequence>
<dbReference type="InterPro" id="IPR036680">
    <property type="entry name" value="SPOR-like_sf"/>
</dbReference>
<dbReference type="PROSITE" id="PS51724">
    <property type="entry name" value="SPOR"/>
    <property type="match status" value="1"/>
</dbReference>
<dbReference type="PANTHER" id="PTHR38687">
    <property type="entry name" value="CELL DIVISION PROTEIN DEDD-RELATED"/>
    <property type="match status" value="1"/>
</dbReference>
<dbReference type="AlphaFoldDB" id="A0A0R0C899"/>
<dbReference type="GO" id="GO:0030428">
    <property type="term" value="C:cell septum"/>
    <property type="evidence" value="ECO:0007669"/>
    <property type="project" value="TreeGrafter"/>
</dbReference>
<feature type="region of interest" description="Disordered" evidence="1">
    <location>
        <begin position="111"/>
        <end position="144"/>
    </location>
</feature>
<feature type="compositionally biased region" description="Low complexity" evidence="1">
    <location>
        <begin position="125"/>
        <end position="144"/>
    </location>
</feature>
<feature type="compositionally biased region" description="Low complexity" evidence="1">
    <location>
        <begin position="170"/>
        <end position="206"/>
    </location>
</feature>
<keyword evidence="2" id="KW-0472">Membrane</keyword>
<dbReference type="RefSeq" id="WP_057635951.1">
    <property type="nucleotide sequence ID" value="NZ_LDJI01000042.1"/>
</dbReference>
<comment type="caution">
    <text evidence="4">The sequence shown here is derived from an EMBL/GenBank/DDBJ whole genome shotgun (WGS) entry which is preliminary data.</text>
</comment>
<dbReference type="GO" id="GO:0032153">
    <property type="term" value="C:cell division site"/>
    <property type="evidence" value="ECO:0007669"/>
    <property type="project" value="TreeGrafter"/>
</dbReference>
<gene>
    <name evidence="4" type="ORF">ABB26_17265</name>
</gene>
<feature type="domain" description="SPOR" evidence="3">
    <location>
        <begin position="209"/>
        <end position="287"/>
    </location>
</feature>
<evidence type="ECO:0000256" key="1">
    <source>
        <dbReference type="SAM" id="MobiDB-lite"/>
    </source>
</evidence>
<dbReference type="OrthoDB" id="8558195at2"/>
<dbReference type="Gene3D" id="3.30.70.1070">
    <property type="entry name" value="Sporulation related repeat"/>
    <property type="match status" value="1"/>
</dbReference>
<feature type="region of interest" description="Disordered" evidence="1">
    <location>
        <begin position="162"/>
        <end position="206"/>
    </location>
</feature>
<evidence type="ECO:0000313" key="4">
    <source>
        <dbReference type="EMBL" id="KRG62033.1"/>
    </source>
</evidence>
<keyword evidence="2" id="KW-0812">Transmembrane</keyword>
<dbReference type="PATRIC" id="fig|405444.3.peg.2977"/>
<dbReference type="EMBL" id="LDJI01000042">
    <property type="protein sequence ID" value="KRG62033.1"/>
    <property type="molecule type" value="Genomic_DNA"/>
</dbReference>
<dbReference type="SUPFAM" id="SSF110997">
    <property type="entry name" value="Sporulation related repeat"/>
    <property type="match status" value="1"/>
</dbReference>
<accession>A0A0R0C899</accession>
<evidence type="ECO:0000259" key="3">
    <source>
        <dbReference type="PROSITE" id="PS51724"/>
    </source>
</evidence>
<dbReference type="InterPro" id="IPR007730">
    <property type="entry name" value="SPOR-like_dom"/>
</dbReference>
<dbReference type="Proteomes" id="UP000050864">
    <property type="component" value="Unassembled WGS sequence"/>
</dbReference>
<dbReference type="InterPro" id="IPR052521">
    <property type="entry name" value="Cell_div_SPOR-domain"/>
</dbReference>
<feature type="transmembrane region" description="Helical" evidence="2">
    <location>
        <begin position="20"/>
        <end position="42"/>
    </location>
</feature>
<dbReference type="GO" id="GO:0042834">
    <property type="term" value="F:peptidoglycan binding"/>
    <property type="evidence" value="ECO:0007669"/>
    <property type="project" value="InterPro"/>
</dbReference>
<proteinExistence type="predicted"/>
<dbReference type="STRING" id="405444.ABB26_17265"/>
<dbReference type="PANTHER" id="PTHR38687:SF1">
    <property type="entry name" value="CELL DIVISION PROTEIN DEDD"/>
    <property type="match status" value="1"/>
</dbReference>